<dbReference type="Gene3D" id="3.30.2310.20">
    <property type="entry name" value="RelE-like"/>
    <property type="match status" value="1"/>
</dbReference>
<comment type="caution">
    <text evidence="2">The sequence shown here is derived from an EMBL/GenBank/DDBJ whole genome shotgun (WGS) entry which is preliminary data.</text>
</comment>
<dbReference type="InterPro" id="IPR007712">
    <property type="entry name" value="RelE/ParE_toxin"/>
</dbReference>
<gene>
    <name evidence="2" type="ORF">DXD84_12680</name>
</gene>
<accession>A0A3E4EYN1</accession>
<dbReference type="AlphaFoldDB" id="A0A3E4EYN1"/>
<protein>
    <submittedName>
        <fullName evidence="2">Type II toxin-antitoxin system RelE/ParE family toxin</fullName>
    </submittedName>
</protein>
<proteinExistence type="predicted"/>
<name>A0A3E4EYN1_9FIRM</name>
<dbReference type="RefSeq" id="WP_117495673.1">
    <property type="nucleotide sequence ID" value="NZ_QSOI01000019.1"/>
</dbReference>
<organism evidence="2 3">
    <name type="scientific">Dorea formicigenerans</name>
    <dbReference type="NCBI Taxonomy" id="39486"/>
    <lineage>
        <taxon>Bacteria</taxon>
        <taxon>Bacillati</taxon>
        <taxon>Bacillota</taxon>
        <taxon>Clostridia</taxon>
        <taxon>Lachnospirales</taxon>
        <taxon>Lachnospiraceae</taxon>
        <taxon>Dorea</taxon>
    </lineage>
</organism>
<dbReference type="Pfam" id="PF05016">
    <property type="entry name" value="ParE_toxin"/>
    <property type="match status" value="1"/>
</dbReference>
<sequence length="109" mass="12723">MTDSYNVSYSVDALGDLREIYSYIVNELLVPETVAAQLGRIRKEVRSLDFMPARYTLVEWEPWHSMKMHQLPVDNFIVYYLVDDKERTVTVARIFYGGRDIEGVINSNK</sequence>
<reference evidence="2 3" key="1">
    <citation type="submission" date="2018-08" db="EMBL/GenBank/DDBJ databases">
        <title>A genome reference for cultivated species of the human gut microbiota.</title>
        <authorList>
            <person name="Zou Y."/>
            <person name="Xue W."/>
            <person name="Luo G."/>
        </authorList>
    </citation>
    <scope>NUCLEOTIDE SEQUENCE [LARGE SCALE GENOMIC DNA]</scope>
    <source>
        <strain evidence="2 3">TM09-19AC</strain>
    </source>
</reference>
<evidence type="ECO:0000313" key="2">
    <source>
        <dbReference type="EMBL" id="RGI81710.1"/>
    </source>
</evidence>
<evidence type="ECO:0000313" key="3">
    <source>
        <dbReference type="Proteomes" id="UP000260664"/>
    </source>
</evidence>
<keyword evidence="1" id="KW-1277">Toxin-antitoxin system</keyword>
<dbReference type="InterPro" id="IPR035093">
    <property type="entry name" value="RelE/ParE_toxin_dom_sf"/>
</dbReference>
<dbReference type="Proteomes" id="UP000260664">
    <property type="component" value="Unassembled WGS sequence"/>
</dbReference>
<evidence type="ECO:0000256" key="1">
    <source>
        <dbReference type="ARBA" id="ARBA00022649"/>
    </source>
</evidence>
<dbReference type="EMBL" id="QSOI01000019">
    <property type="protein sequence ID" value="RGI81710.1"/>
    <property type="molecule type" value="Genomic_DNA"/>
</dbReference>